<evidence type="ECO:0000313" key="2">
    <source>
        <dbReference type="WBParaSite" id="ALUE_0001545801-mRNA-1"/>
    </source>
</evidence>
<sequence length="51" mass="5693">MIIEYVNTLPELVDHHRGRMLCIAAEGNDAHNAQTHSVLLFSLQKLHAGNI</sequence>
<evidence type="ECO:0000313" key="1">
    <source>
        <dbReference type="Proteomes" id="UP000036681"/>
    </source>
</evidence>
<dbReference type="AlphaFoldDB" id="A0A9J2PZS0"/>
<keyword evidence="1" id="KW-1185">Reference proteome</keyword>
<protein>
    <submittedName>
        <fullName evidence="2">Kinesin motor domain-containing protein</fullName>
    </submittedName>
</protein>
<dbReference type="Proteomes" id="UP000036681">
    <property type="component" value="Unplaced"/>
</dbReference>
<name>A0A9J2PZS0_ASCLU</name>
<reference evidence="2" key="1">
    <citation type="submission" date="2023-03" db="UniProtKB">
        <authorList>
            <consortium name="WormBaseParasite"/>
        </authorList>
    </citation>
    <scope>IDENTIFICATION</scope>
</reference>
<dbReference type="WBParaSite" id="ALUE_0001545801-mRNA-1">
    <property type="protein sequence ID" value="ALUE_0001545801-mRNA-1"/>
    <property type="gene ID" value="ALUE_0001545801"/>
</dbReference>
<proteinExistence type="predicted"/>
<organism evidence="1 2">
    <name type="scientific">Ascaris lumbricoides</name>
    <name type="common">Giant roundworm</name>
    <dbReference type="NCBI Taxonomy" id="6252"/>
    <lineage>
        <taxon>Eukaryota</taxon>
        <taxon>Metazoa</taxon>
        <taxon>Ecdysozoa</taxon>
        <taxon>Nematoda</taxon>
        <taxon>Chromadorea</taxon>
        <taxon>Rhabditida</taxon>
        <taxon>Spirurina</taxon>
        <taxon>Ascaridomorpha</taxon>
        <taxon>Ascaridoidea</taxon>
        <taxon>Ascarididae</taxon>
        <taxon>Ascaris</taxon>
    </lineage>
</organism>
<accession>A0A9J2PZS0</accession>